<reference evidence="3" key="1">
    <citation type="submission" date="2020-06" db="EMBL/GenBank/DDBJ databases">
        <title>Draft genome sequences of strains closely related to Aspergillus parafelis and Aspergillus hiratsukae.</title>
        <authorList>
            <person name="Dos Santos R.A.C."/>
            <person name="Rivero-Menendez O."/>
            <person name="Steenwyk J.L."/>
            <person name="Mead M.E."/>
            <person name="Goldman G.H."/>
            <person name="Alastruey-Izquierdo A."/>
            <person name="Rokas A."/>
        </authorList>
    </citation>
    <scope>NUCLEOTIDE SEQUENCE</scope>
    <source>
        <strain evidence="2">CNM-CM5623</strain>
        <strain evidence="3">CNM-CM7691</strain>
    </source>
</reference>
<dbReference type="Proteomes" id="UP000654922">
    <property type="component" value="Unassembled WGS sequence"/>
</dbReference>
<dbReference type="Gene3D" id="2.60.120.10">
    <property type="entry name" value="Jelly Rolls"/>
    <property type="match status" value="1"/>
</dbReference>
<dbReference type="InterPro" id="IPR052044">
    <property type="entry name" value="PKS_Associated_Protein"/>
</dbReference>
<comment type="caution">
    <text evidence="3">The sequence shown here is derived from an EMBL/GenBank/DDBJ whole genome shotgun (WGS) entry which is preliminary data.</text>
</comment>
<evidence type="ECO:0000313" key="2">
    <source>
        <dbReference type="EMBL" id="KAF7173445.1"/>
    </source>
</evidence>
<evidence type="ECO:0000313" key="3">
    <source>
        <dbReference type="EMBL" id="KAF7183965.1"/>
    </source>
</evidence>
<protein>
    <recommendedName>
        <fullName evidence="1">Cupin type-2 domain-containing protein</fullName>
    </recommendedName>
</protein>
<dbReference type="CDD" id="cd02226">
    <property type="entry name" value="cupin_YdbB-like"/>
    <property type="match status" value="1"/>
</dbReference>
<dbReference type="SUPFAM" id="SSF51182">
    <property type="entry name" value="RmlC-like cupins"/>
    <property type="match status" value="1"/>
</dbReference>
<gene>
    <name evidence="2" type="ORF">CNMCM5623_005653</name>
    <name evidence="3" type="ORF">CNMCM7691_004455</name>
</gene>
<dbReference type="Proteomes" id="UP000641853">
    <property type="component" value="Unassembled WGS sequence"/>
</dbReference>
<organism evidence="3 4">
    <name type="scientific">Aspergillus felis</name>
    <dbReference type="NCBI Taxonomy" id="1287682"/>
    <lineage>
        <taxon>Eukaryota</taxon>
        <taxon>Fungi</taxon>
        <taxon>Dikarya</taxon>
        <taxon>Ascomycota</taxon>
        <taxon>Pezizomycotina</taxon>
        <taxon>Eurotiomycetes</taxon>
        <taxon>Eurotiomycetidae</taxon>
        <taxon>Eurotiales</taxon>
        <taxon>Aspergillaceae</taxon>
        <taxon>Aspergillus</taxon>
        <taxon>Aspergillus subgen. Fumigati</taxon>
    </lineage>
</organism>
<evidence type="ECO:0000259" key="1">
    <source>
        <dbReference type="Pfam" id="PF07883"/>
    </source>
</evidence>
<accession>A0A8H6VEG6</accession>
<name>A0A8H6VEG6_9EURO</name>
<dbReference type="OrthoDB" id="204928at2759"/>
<dbReference type="EMBL" id="JACBAG010001684">
    <property type="protein sequence ID" value="KAF7183965.1"/>
    <property type="molecule type" value="Genomic_DNA"/>
</dbReference>
<dbReference type="Pfam" id="PF07883">
    <property type="entry name" value="Cupin_2"/>
    <property type="match status" value="1"/>
</dbReference>
<keyword evidence="4" id="KW-1185">Reference proteome</keyword>
<dbReference type="InterPro" id="IPR013096">
    <property type="entry name" value="Cupin_2"/>
</dbReference>
<dbReference type="InterPro" id="IPR014710">
    <property type="entry name" value="RmlC-like_jellyroll"/>
</dbReference>
<feature type="domain" description="Cupin type-2" evidence="1">
    <location>
        <begin position="40"/>
        <end position="110"/>
    </location>
</feature>
<dbReference type="PANTHER" id="PTHR36114:SF1">
    <property type="entry name" value="16.7 KDA PROTEIN IN WHIE LOCUS"/>
    <property type="match status" value="1"/>
</dbReference>
<evidence type="ECO:0000313" key="4">
    <source>
        <dbReference type="Proteomes" id="UP000641853"/>
    </source>
</evidence>
<sequence>MSIQQPTKVSIPDSLQQVTRHWAPKRVASLNNAYDVRIVKVAGEFVWHSHTDTDELFYILSGDLTIQLREPGNEQSKDLQDIQLSAGEMVVIPKGVRHRPVTNGQECAIMVLEPSSVVNTGDATDTRGLKNAVE</sequence>
<dbReference type="PANTHER" id="PTHR36114">
    <property type="entry name" value="16.7 KDA PROTEIN IN WHIE LOCUS"/>
    <property type="match status" value="1"/>
</dbReference>
<dbReference type="EMBL" id="JACBAE010001078">
    <property type="protein sequence ID" value="KAF7173445.1"/>
    <property type="molecule type" value="Genomic_DNA"/>
</dbReference>
<dbReference type="AlphaFoldDB" id="A0A8H6VEG6"/>
<dbReference type="InterPro" id="IPR011051">
    <property type="entry name" value="RmlC_Cupin_sf"/>
</dbReference>
<proteinExistence type="predicted"/>